<sequence length="266" mass="29643">MSYKEGLSISYETSPDKKRSLADLIFGDTDLAFHYGYFKEIFRSRALALKGLYDNQTWCESSAKILDLVENCGGKVKVQGIEKILSVDGPVVIAGNHMSTCETFILPTFVTQYKPVTFVVKESLTTGKLFGPIMRSRDPISVGRSNPREDLVAVLEQGTALLKKGMSIIVFPQSTRTTDFTPAEFNSIAIKLAARAGVPVIPVALKTDFWENGRIVKDLARIFRNRKILITFGDPLFPTTDSRKNQESLLNFVVSHLKNWGTKVND</sequence>
<dbReference type="SMART" id="SM00563">
    <property type="entry name" value="PlsC"/>
    <property type="match status" value="1"/>
</dbReference>
<dbReference type="InterPro" id="IPR002123">
    <property type="entry name" value="Plipid/glycerol_acylTrfase"/>
</dbReference>
<evidence type="ECO:0000313" key="7">
    <source>
        <dbReference type="Proteomes" id="UP000232149"/>
    </source>
</evidence>
<keyword evidence="3 5" id="KW-0012">Acyltransferase</keyword>
<comment type="caution">
    <text evidence="5">The sequence shown here is derived from an EMBL/GenBank/DDBJ whole genome shotgun (WGS) entry which is preliminary data.</text>
</comment>
<dbReference type="CDD" id="cd07989">
    <property type="entry name" value="LPLAT_AGPAT-like"/>
    <property type="match status" value="1"/>
</dbReference>
<evidence type="ECO:0000256" key="1">
    <source>
        <dbReference type="ARBA" id="ARBA00005189"/>
    </source>
</evidence>
<dbReference type="EMBL" id="NPDV01000006">
    <property type="protein sequence ID" value="PJZ53757.1"/>
    <property type="molecule type" value="Genomic_DNA"/>
</dbReference>
<feature type="domain" description="Phospholipid/glycerol acyltransferase" evidence="4">
    <location>
        <begin position="91"/>
        <end position="208"/>
    </location>
</feature>
<evidence type="ECO:0000256" key="2">
    <source>
        <dbReference type="ARBA" id="ARBA00022679"/>
    </source>
</evidence>
<dbReference type="AlphaFoldDB" id="A0A2M9YQE6"/>
<evidence type="ECO:0000256" key="3">
    <source>
        <dbReference type="ARBA" id="ARBA00023315"/>
    </source>
</evidence>
<dbReference type="Proteomes" id="UP000232188">
    <property type="component" value="Unassembled WGS sequence"/>
</dbReference>
<evidence type="ECO:0000313" key="6">
    <source>
        <dbReference type="EMBL" id="PJZ61418.1"/>
    </source>
</evidence>
<protein>
    <submittedName>
        <fullName evidence="5">1-acyl-sn-glycerol-3-phosphate acyltransferase</fullName>
    </submittedName>
</protein>
<dbReference type="GO" id="GO:0003841">
    <property type="term" value="F:1-acylglycerol-3-phosphate O-acyltransferase activity"/>
    <property type="evidence" value="ECO:0007669"/>
    <property type="project" value="TreeGrafter"/>
</dbReference>
<dbReference type="PANTHER" id="PTHR10434">
    <property type="entry name" value="1-ACYL-SN-GLYCEROL-3-PHOSPHATE ACYLTRANSFERASE"/>
    <property type="match status" value="1"/>
</dbReference>
<reference evidence="7 8" key="1">
    <citation type="submission" date="2017-07" db="EMBL/GenBank/DDBJ databases">
        <title>Leptospira spp. isolated from tropical soils.</title>
        <authorList>
            <person name="Thibeaux R."/>
            <person name="Iraola G."/>
            <person name="Ferres I."/>
            <person name="Bierque E."/>
            <person name="Girault D."/>
            <person name="Soupe-Gilbert M.-E."/>
            <person name="Picardeau M."/>
            <person name="Goarant C."/>
        </authorList>
    </citation>
    <scope>NUCLEOTIDE SEQUENCE [LARGE SCALE GENOMIC DNA]</scope>
    <source>
        <strain evidence="5 8">FH2-B-C1</strain>
        <strain evidence="6 7">FH2-B-D1</strain>
    </source>
</reference>
<dbReference type="SUPFAM" id="SSF69593">
    <property type="entry name" value="Glycerol-3-phosphate (1)-acyltransferase"/>
    <property type="match status" value="1"/>
</dbReference>
<dbReference type="Proteomes" id="UP000232149">
    <property type="component" value="Unassembled WGS sequence"/>
</dbReference>
<evidence type="ECO:0000313" key="5">
    <source>
        <dbReference type="EMBL" id="PJZ53757.1"/>
    </source>
</evidence>
<dbReference type="EMBL" id="NPDU01000033">
    <property type="protein sequence ID" value="PJZ61418.1"/>
    <property type="molecule type" value="Genomic_DNA"/>
</dbReference>
<proteinExistence type="predicted"/>
<dbReference type="Pfam" id="PF01553">
    <property type="entry name" value="Acyltransferase"/>
    <property type="match status" value="1"/>
</dbReference>
<dbReference type="PANTHER" id="PTHR10434:SF40">
    <property type="entry name" value="1-ACYL-SN-GLYCEROL-3-PHOSPHATE ACYLTRANSFERASE"/>
    <property type="match status" value="1"/>
</dbReference>
<keyword evidence="2 5" id="KW-0808">Transferase</keyword>
<keyword evidence="7" id="KW-1185">Reference proteome</keyword>
<comment type="pathway">
    <text evidence="1">Lipid metabolism.</text>
</comment>
<gene>
    <name evidence="6" type="ORF">CH376_13405</name>
    <name evidence="5" type="ORF">CH380_08260</name>
</gene>
<name>A0A2M9YQE6_9LEPT</name>
<evidence type="ECO:0000259" key="4">
    <source>
        <dbReference type="SMART" id="SM00563"/>
    </source>
</evidence>
<accession>A0A2M9YQE6</accession>
<evidence type="ECO:0000313" key="8">
    <source>
        <dbReference type="Proteomes" id="UP000232188"/>
    </source>
</evidence>
<dbReference type="GO" id="GO:0006654">
    <property type="term" value="P:phosphatidic acid biosynthetic process"/>
    <property type="evidence" value="ECO:0007669"/>
    <property type="project" value="TreeGrafter"/>
</dbReference>
<organism evidence="5 8">
    <name type="scientific">Leptospira adleri</name>
    <dbReference type="NCBI Taxonomy" id="2023186"/>
    <lineage>
        <taxon>Bacteria</taxon>
        <taxon>Pseudomonadati</taxon>
        <taxon>Spirochaetota</taxon>
        <taxon>Spirochaetia</taxon>
        <taxon>Leptospirales</taxon>
        <taxon>Leptospiraceae</taxon>
        <taxon>Leptospira</taxon>
    </lineage>
</organism>